<accession>A0A368GHG4</accession>
<evidence type="ECO:0000313" key="2">
    <source>
        <dbReference type="EMBL" id="RCN43816.1"/>
    </source>
</evidence>
<dbReference type="Proteomes" id="UP000252519">
    <property type="component" value="Unassembled WGS sequence"/>
</dbReference>
<evidence type="ECO:0000313" key="3">
    <source>
        <dbReference type="Proteomes" id="UP000252519"/>
    </source>
</evidence>
<reference evidence="2 3" key="1">
    <citation type="submission" date="2014-10" db="EMBL/GenBank/DDBJ databases">
        <title>Draft genome of the hookworm Ancylostoma caninum.</title>
        <authorList>
            <person name="Mitreva M."/>
        </authorList>
    </citation>
    <scope>NUCLEOTIDE SEQUENCE [LARGE SCALE GENOMIC DNA]</scope>
    <source>
        <strain evidence="2 3">Baltimore</strain>
    </source>
</reference>
<name>A0A368GHG4_ANCCA</name>
<evidence type="ECO:0000256" key="1">
    <source>
        <dbReference type="SAM" id="MobiDB-lite"/>
    </source>
</evidence>
<organism evidence="2 3">
    <name type="scientific">Ancylostoma caninum</name>
    <name type="common">Dog hookworm</name>
    <dbReference type="NCBI Taxonomy" id="29170"/>
    <lineage>
        <taxon>Eukaryota</taxon>
        <taxon>Metazoa</taxon>
        <taxon>Ecdysozoa</taxon>
        <taxon>Nematoda</taxon>
        <taxon>Chromadorea</taxon>
        <taxon>Rhabditida</taxon>
        <taxon>Rhabditina</taxon>
        <taxon>Rhabditomorpha</taxon>
        <taxon>Strongyloidea</taxon>
        <taxon>Ancylostomatidae</taxon>
        <taxon>Ancylostomatinae</taxon>
        <taxon>Ancylostoma</taxon>
    </lineage>
</organism>
<feature type="region of interest" description="Disordered" evidence="1">
    <location>
        <begin position="32"/>
        <end position="59"/>
    </location>
</feature>
<gene>
    <name evidence="2" type="ORF">ANCCAN_10205</name>
</gene>
<sequence length="90" mass="9787">MHHMSHGSVTILMPHGYDTQTADDLFLQVWQEPKSESHDSSSMASNVTTTTESPSNSSMAAVLTEKVDKGGNFTISDHPFSAVKLPEIKP</sequence>
<comment type="caution">
    <text evidence="2">The sequence shown here is derived from an EMBL/GenBank/DDBJ whole genome shotgun (WGS) entry which is preliminary data.</text>
</comment>
<feature type="compositionally biased region" description="Polar residues" evidence="1">
    <location>
        <begin position="40"/>
        <end position="59"/>
    </location>
</feature>
<dbReference type="EMBL" id="JOJR01000146">
    <property type="protein sequence ID" value="RCN43816.1"/>
    <property type="molecule type" value="Genomic_DNA"/>
</dbReference>
<keyword evidence="3" id="KW-1185">Reference proteome</keyword>
<dbReference type="AlphaFoldDB" id="A0A368GHG4"/>
<protein>
    <submittedName>
        <fullName evidence="2">Uncharacterized protein</fullName>
    </submittedName>
</protein>
<proteinExistence type="predicted"/>